<dbReference type="AlphaFoldDB" id="A0A9Q0MLV8"/>
<protein>
    <submittedName>
        <fullName evidence="2">Proteasome inhibitor PI31 subunit</fullName>
    </submittedName>
</protein>
<evidence type="ECO:0000313" key="2">
    <source>
        <dbReference type="EMBL" id="KAJ6634061.1"/>
    </source>
</evidence>
<organism evidence="2 3">
    <name type="scientific">Pseudolycoriella hygida</name>
    <dbReference type="NCBI Taxonomy" id="35572"/>
    <lineage>
        <taxon>Eukaryota</taxon>
        <taxon>Metazoa</taxon>
        <taxon>Ecdysozoa</taxon>
        <taxon>Arthropoda</taxon>
        <taxon>Hexapoda</taxon>
        <taxon>Insecta</taxon>
        <taxon>Pterygota</taxon>
        <taxon>Neoptera</taxon>
        <taxon>Endopterygota</taxon>
        <taxon>Diptera</taxon>
        <taxon>Nematocera</taxon>
        <taxon>Sciaroidea</taxon>
        <taxon>Sciaridae</taxon>
        <taxon>Pseudolycoriella</taxon>
    </lineage>
</organism>
<feature type="compositionally biased region" description="Low complexity" evidence="1">
    <location>
        <begin position="231"/>
        <end position="246"/>
    </location>
</feature>
<dbReference type="Gene3D" id="3.40.1000.30">
    <property type="match status" value="1"/>
</dbReference>
<sequence>MDDPKIIEEWIKFYNRVCVHIRTKNGLLSLVAHFCLIRIIDMGYIGNVCISGSDDERESLPRYWNYNGARLALRYESKNHVYTLLGKVTNACFLLNFKSRQIKALSNNITLNVDDMTDVIDGKICLRKPVQEVTKLLVDELFTPVVHLSQEIFDLYTNARLDIPPSLENADLQSLHRNYYFLGSTESERHLGQLRRALDGNGEMSFNPEQFEGATKTSGTLTAAIESPENSGRGSTSASSLSVSSGLISHTPGGGGYSGMHLNPHSSSNSHYFGGTEDQTRRFLTPGGYDGMLVSPNHLTNSQYFRGFNGSLGNWTTPGGYDGMLVSPNHLTNSQYFGGFNGSLGNWTTPGGYNGMLVNPTGLANSQYFGGSNGSLGNWTTPGGYNGMLVNPTGLANSQYFGGSNGSLGNWTTPGGYNGMLVNPTGLANSQYFGGSNGSLGNWTTPGGYNGMLVNPTNLANSQYSGGFERIPGSSPTPTLGWGETISYRPFLTNPNPLGGEAETVGRFTNEIDLAEAKRQP</sequence>
<dbReference type="OrthoDB" id="68090at2759"/>
<accession>A0A9Q0MLV8</accession>
<name>A0A9Q0MLV8_9DIPT</name>
<gene>
    <name evidence="2" type="primary">PI31_3</name>
    <name evidence="2" type="ORF">Bhyg_17729</name>
</gene>
<dbReference type="Proteomes" id="UP001151699">
    <property type="component" value="Unassembled WGS sequence"/>
</dbReference>
<comment type="caution">
    <text evidence="2">The sequence shown here is derived from an EMBL/GenBank/DDBJ whole genome shotgun (WGS) entry which is preliminary data.</text>
</comment>
<reference evidence="2" key="1">
    <citation type="submission" date="2022-07" db="EMBL/GenBank/DDBJ databases">
        <authorList>
            <person name="Trinca V."/>
            <person name="Uliana J.V.C."/>
            <person name="Torres T.T."/>
            <person name="Ward R.J."/>
            <person name="Monesi N."/>
        </authorList>
    </citation>
    <scope>NUCLEOTIDE SEQUENCE</scope>
    <source>
        <strain evidence="2">HSMRA1968</strain>
        <tissue evidence="2">Whole embryos</tissue>
    </source>
</reference>
<proteinExistence type="predicted"/>
<keyword evidence="3" id="KW-1185">Reference proteome</keyword>
<evidence type="ECO:0000256" key="1">
    <source>
        <dbReference type="SAM" id="MobiDB-lite"/>
    </source>
</evidence>
<feature type="region of interest" description="Disordered" evidence="1">
    <location>
        <begin position="225"/>
        <end position="246"/>
    </location>
</feature>
<evidence type="ECO:0000313" key="3">
    <source>
        <dbReference type="Proteomes" id="UP001151699"/>
    </source>
</evidence>
<dbReference type="EMBL" id="WJQU01001118">
    <property type="protein sequence ID" value="KAJ6634061.1"/>
    <property type="molecule type" value="Genomic_DNA"/>
</dbReference>